<comment type="caution">
    <text evidence="1">The sequence shown here is derived from an EMBL/GenBank/DDBJ whole genome shotgun (WGS) entry which is preliminary data.</text>
</comment>
<evidence type="ECO:0000313" key="1">
    <source>
        <dbReference type="EMBL" id="OQE00244.1"/>
    </source>
</evidence>
<protein>
    <submittedName>
        <fullName evidence="1">Uncharacterized protein</fullName>
    </submittedName>
</protein>
<keyword evidence="2" id="KW-1185">Reference proteome</keyword>
<dbReference type="AlphaFoldDB" id="A0A1V6RFE3"/>
<proteinExistence type="predicted"/>
<dbReference type="Proteomes" id="UP000191518">
    <property type="component" value="Unassembled WGS sequence"/>
</dbReference>
<reference evidence="2" key="1">
    <citation type="journal article" date="2017" name="Nat. Microbiol.">
        <title>Global analysis of biosynthetic gene clusters reveals vast potential of secondary metabolite production in Penicillium species.</title>
        <authorList>
            <person name="Nielsen J.C."/>
            <person name="Grijseels S."/>
            <person name="Prigent S."/>
            <person name="Ji B."/>
            <person name="Dainat J."/>
            <person name="Nielsen K.F."/>
            <person name="Frisvad J.C."/>
            <person name="Workman M."/>
            <person name="Nielsen J."/>
        </authorList>
    </citation>
    <scope>NUCLEOTIDE SEQUENCE [LARGE SCALE GENOMIC DNA]</scope>
    <source>
        <strain evidence="2">IBT 29486</strain>
    </source>
</reference>
<dbReference type="EMBL" id="MDYP01000055">
    <property type="protein sequence ID" value="OQE00244.1"/>
    <property type="molecule type" value="Genomic_DNA"/>
</dbReference>
<accession>A0A1V6RFE3</accession>
<gene>
    <name evidence="1" type="ORF">PENVUL_c055G00586</name>
</gene>
<name>A0A1V6RFE3_9EURO</name>
<dbReference type="STRING" id="29845.A0A1V6RFE3"/>
<sequence>MAQRLPPSKLMAEAAECSKRSIINITNNLRRFGNVRAPPTYVGRRPSVTPPMLEALCDHLLVKPGLYVDEMAIFL</sequence>
<organism evidence="1 2">
    <name type="scientific">Penicillium vulpinum</name>
    <dbReference type="NCBI Taxonomy" id="29845"/>
    <lineage>
        <taxon>Eukaryota</taxon>
        <taxon>Fungi</taxon>
        <taxon>Dikarya</taxon>
        <taxon>Ascomycota</taxon>
        <taxon>Pezizomycotina</taxon>
        <taxon>Eurotiomycetes</taxon>
        <taxon>Eurotiomycetidae</taxon>
        <taxon>Eurotiales</taxon>
        <taxon>Aspergillaceae</taxon>
        <taxon>Penicillium</taxon>
    </lineage>
</organism>
<evidence type="ECO:0000313" key="2">
    <source>
        <dbReference type="Proteomes" id="UP000191518"/>
    </source>
</evidence>